<dbReference type="InterPro" id="IPR013783">
    <property type="entry name" value="Ig-like_fold"/>
</dbReference>
<keyword evidence="2" id="KW-1185">Reference proteome</keyword>
<name>A0ABD0NG71_CIRMR</name>
<proteinExistence type="predicted"/>
<dbReference type="AlphaFoldDB" id="A0ABD0NG71"/>
<reference evidence="1 2" key="1">
    <citation type="submission" date="2024-05" db="EMBL/GenBank/DDBJ databases">
        <title>Genome sequencing and assembly of Indian major carp, Cirrhinus mrigala (Hamilton, 1822).</title>
        <authorList>
            <person name="Mohindra V."/>
            <person name="Chowdhury L.M."/>
            <person name="Lal K."/>
            <person name="Jena J.K."/>
        </authorList>
    </citation>
    <scope>NUCLEOTIDE SEQUENCE [LARGE SCALE GENOMIC DNA]</scope>
    <source>
        <strain evidence="1">CM1030</strain>
        <tissue evidence="1">Blood</tissue>
    </source>
</reference>
<dbReference type="EMBL" id="JAMKFB020000022">
    <property type="protein sequence ID" value="KAL0161000.1"/>
    <property type="molecule type" value="Genomic_DNA"/>
</dbReference>
<dbReference type="SUPFAM" id="SSF48726">
    <property type="entry name" value="Immunoglobulin"/>
    <property type="match status" value="1"/>
</dbReference>
<comment type="caution">
    <text evidence="1">The sequence shown here is derived from an EMBL/GenBank/DDBJ whole genome shotgun (WGS) entry which is preliminary data.</text>
</comment>
<evidence type="ECO:0000313" key="1">
    <source>
        <dbReference type="EMBL" id="KAL0161000.1"/>
    </source>
</evidence>
<gene>
    <name evidence="1" type="ORF">M9458_044725</name>
</gene>
<dbReference type="Gene3D" id="2.60.40.10">
    <property type="entry name" value="Immunoglobulins"/>
    <property type="match status" value="1"/>
</dbReference>
<feature type="non-terminal residue" evidence="1">
    <location>
        <position position="89"/>
    </location>
</feature>
<dbReference type="Proteomes" id="UP001529510">
    <property type="component" value="Unassembled WGS sequence"/>
</dbReference>
<evidence type="ECO:0008006" key="3">
    <source>
        <dbReference type="Google" id="ProtNLM"/>
    </source>
</evidence>
<dbReference type="InterPro" id="IPR036179">
    <property type="entry name" value="Ig-like_dom_sf"/>
</dbReference>
<dbReference type="PANTHER" id="PTHR21063:SF4">
    <property type="entry name" value="CD48 ANTIGEN-RELATED"/>
    <property type="match status" value="1"/>
</dbReference>
<protein>
    <recommendedName>
        <fullName evidence="3">Immunoglobulin subtype domain-containing protein</fullName>
    </recommendedName>
</protein>
<evidence type="ECO:0000313" key="2">
    <source>
        <dbReference type="Proteomes" id="UP001529510"/>
    </source>
</evidence>
<accession>A0ABD0NG71</accession>
<dbReference type="PANTHER" id="PTHR21063">
    <property type="entry name" value="LFA-3"/>
    <property type="match status" value="1"/>
</dbReference>
<organism evidence="1 2">
    <name type="scientific">Cirrhinus mrigala</name>
    <name type="common">Mrigala</name>
    <dbReference type="NCBI Taxonomy" id="683832"/>
    <lineage>
        <taxon>Eukaryota</taxon>
        <taxon>Metazoa</taxon>
        <taxon>Chordata</taxon>
        <taxon>Craniata</taxon>
        <taxon>Vertebrata</taxon>
        <taxon>Euteleostomi</taxon>
        <taxon>Actinopterygii</taxon>
        <taxon>Neopterygii</taxon>
        <taxon>Teleostei</taxon>
        <taxon>Ostariophysi</taxon>
        <taxon>Cypriniformes</taxon>
        <taxon>Cyprinidae</taxon>
        <taxon>Labeoninae</taxon>
        <taxon>Labeonini</taxon>
        <taxon>Cirrhinus</taxon>
    </lineage>
</organism>
<sequence>MEGDSVTLQTGVTETQGDDQILWKFGGRGTLIAHLNGTIDARWKNMIKLNDHTGDLTIRNIQTEHAGDYDLEINNSSMILHRKFHIAVS</sequence>